<evidence type="ECO:0000256" key="2">
    <source>
        <dbReference type="SAM" id="Coils"/>
    </source>
</evidence>
<gene>
    <name evidence="5" type="ORF">H3U98_06960</name>
</gene>
<protein>
    <submittedName>
        <fullName evidence="5">DUF881 domain-containing protein</fullName>
    </submittedName>
</protein>
<keyword evidence="4" id="KW-0472">Membrane</keyword>
<dbReference type="Gene3D" id="3.30.70.1880">
    <property type="entry name" value="Protein of unknown function DUF881"/>
    <property type="match status" value="1"/>
</dbReference>
<feature type="region of interest" description="Disordered" evidence="3">
    <location>
        <begin position="1"/>
        <end position="49"/>
    </location>
</feature>
<feature type="compositionally biased region" description="Basic and acidic residues" evidence="3">
    <location>
        <begin position="11"/>
        <end position="27"/>
    </location>
</feature>
<sequence length="291" mass="32413">MSPLFDGSFSRGEHMRHTLRKKRDEQMPKSIPPRRPGRVRAPSDDTQTGAFPVVRRRPLRTLNSNATRVRLVTSVLVALMCALLGFGYAVQVRNNQSSYQSLSEEELVRVLDETSNQVDKLEERKSQLNQQLTSIKSAADKQKEAARIAQQNEQSSGILSGRLPAQGRGVVVRVTEDSDRVDASTMFNLIEELRNAGAEVISFNDVRVVTNTYLLDTRTGLQCDHAKLHSPYVVKAIGDPDSLQNAIQIAGGVGSRIKVQFHASVSVDQSDSVRIDQVRRVQDYQYAKPVE</sequence>
<evidence type="ECO:0000256" key="3">
    <source>
        <dbReference type="SAM" id="MobiDB-lite"/>
    </source>
</evidence>
<dbReference type="PANTHER" id="PTHR37313:SF2">
    <property type="entry name" value="UPF0749 PROTEIN YLXX"/>
    <property type="match status" value="1"/>
</dbReference>
<evidence type="ECO:0000256" key="1">
    <source>
        <dbReference type="ARBA" id="ARBA00009108"/>
    </source>
</evidence>
<accession>A0ABS0R2V3</accession>
<keyword evidence="6" id="KW-1185">Reference proteome</keyword>
<dbReference type="EMBL" id="JACFSA010000004">
    <property type="protein sequence ID" value="MBI0144515.1"/>
    <property type="molecule type" value="Genomic_DNA"/>
</dbReference>
<feature type="coiled-coil region" evidence="2">
    <location>
        <begin position="104"/>
        <end position="145"/>
    </location>
</feature>
<organism evidence="5 6">
    <name type="scientific">Bifidobacterium choladohabitans</name>
    <dbReference type="NCBI Taxonomy" id="2750947"/>
    <lineage>
        <taxon>Bacteria</taxon>
        <taxon>Bacillati</taxon>
        <taxon>Actinomycetota</taxon>
        <taxon>Actinomycetes</taxon>
        <taxon>Bifidobacteriales</taxon>
        <taxon>Bifidobacteriaceae</taxon>
        <taxon>Bifidobacterium</taxon>
    </lineage>
</organism>
<reference evidence="5 6" key="1">
    <citation type="submission" date="2020-07" db="EMBL/GenBank/DDBJ databases">
        <title>Isolated bacteria genomes of Apis mellifera.</title>
        <authorList>
            <person name="Wu J."/>
            <person name="Zheng H."/>
        </authorList>
    </citation>
    <scope>NUCLEOTIDE SEQUENCE [LARGE SCALE GENOMIC DNA]</scope>
    <source>
        <strain evidence="5 6">W8116</strain>
    </source>
</reference>
<proteinExistence type="inferred from homology"/>
<comment type="similarity">
    <text evidence="1">Belongs to the UPF0749 family.</text>
</comment>
<evidence type="ECO:0000256" key="4">
    <source>
        <dbReference type="SAM" id="Phobius"/>
    </source>
</evidence>
<keyword evidence="2" id="KW-0175">Coiled coil</keyword>
<name>A0ABS0R2V3_9BIFI</name>
<feature type="transmembrane region" description="Helical" evidence="4">
    <location>
        <begin position="69"/>
        <end position="90"/>
    </location>
</feature>
<keyword evidence="4" id="KW-0812">Transmembrane</keyword>
<dbReference type="Pfam" id="PF05949">
    <property type="entry name" value="DUF881"/>
    <property type="match status" value="1"/>
</dbReference>
<comment type="caution">
    <text evidence="5">The sequence shown here is derived from an EMBL/GenBank/DDBJ whole genome shotgun (WGS) entry which is preliminary data.</text>
</comment>
<dbReference type="PANTHER" id="PTHR37313">
    <property type="entry name" value="UPF0749 PROTEIN RV1825"/>
    <property type="match status" value="1"/>
</dbReference>
<evidence type="ECO:0000313" key="5">
    <source>
        <dbReference type="EMBL" id="MBI0144515.1"/>
    </source>
</evidence>
<dbReference type="InterPro" id="IPR010273">
    <property type="entry name" value="DUF881"/>
</dbReference>
<evidence type="ECO:0000313" key="6">
    <source>
        <dbReference type="Proteomes" id="UP000700855"/>
    </source>
</evidence>
<dbReference type="Proteomes" id="UP000700855">
    <property type="component" value="Unassembled WGS sequence"/>
</dbReference>
<keyword evidence="4" id="KW-1133">Transmembrane helix</keyword>